<dbReference type="Proteomes" id="UP001479290">
    <property type="component" value="Unassembled WGS sequence"/>
</dbReference>
<proteinExistence type="predicted"/>
<evidence type="ECO:0000313" key="1">
    <source>
        <dbReference type="EMBL" id="KAK9960814.1"/>
    </source>
</evidence>
<sequence>CPANQEILSSCDSLRSSMGFTYTVPSSITFGNCEQGWYFQNGTFIVDSTPTADGKRLPTVVDVSPQNVTVSVCENLQWQLNCGT</sequence>
<evidence type="ECO:0000313" key="2">
    <source>
        <dbReference type="Proteomes" id="UP001479290"/>
    </source>
</evidence>
<accession>A0AAW1ZKF1</accession>
<reference evidence="1 2" key="1">
    <citation type="submission" date="2024-05" db="EMBL/GenBank/DDBJ databases">
        <title>A high-quality chromosomal-level genome assembly of Topmouth culter (Culter alburnus).</title>
        <authorList>
            <person name="Zhao H."/>
        </authorList>
    </citation>
    <scope>NUCLEOTIDE SEQUENCE [LARGE SCALE GENOMIC DNA]</scope>
    <source>
        <strain evidence="1">CATC2023</strain>
        <tissue evidence="1">Muscle</tissue>
    </source>
</reference>
<comment type="caution">
    <text evidence="1">The sequence shown here is derived from an EMBL/GenBank/DDBJ whole genome shotgun (WGS) entry which is preliminary data.</text>
</comment>
<keyword evidence="2" id="KW-1185">Reference proteome</keyword>
<organism evidence="1 2">
    <name type="scientific">Culter alburnus</name>
    <name type="common">Topmouth culter</name>
    <dbReference type="NCBI Taxonomy" id="194366"/>
    <lineage>
        <taxon>Eukaryota</taxon>
        <taxon>Metazoa</taxon>
        <taxon>Chordata</taxon>
        <taxon>Craniata</taxon>
        <taxon>Vertebrata</taxon>
        <taxon>Euteleostomi</taxon>
        <taxon>Actinopterygii</taxon>
        <taxon>Neopterygii</taxon>
        <taxon>Teleostei</taxon>
        <taxon>Ostariophysi</taxon>
        <taxon>Cypriniformes</taxon>
        <taxon>Xenocyprididae</taxon>
        <taxon>Xenocypridinae</taxon>
        <taxon>Culter</taxon>
    </lineage>
</organism>
<feature type="non-terminal residue" evidence="1">
    <location>
        <position position="84"/>
    </location>
</feature>
<gene>
    <name evidence="1" type="ORF">ABG768_008649</name>
</gene>
<dbReference type="EMBL" id="JAWDJR010000016">
    <property type="protein sequence ID" value="KAK9960814.1"/>
    <property type="molecule type" value="Genomic_DNA"/>
</dbReference>
<protein>
    <submittedName>
        <fullName evidence="1">Uncharacterized protein</fullName>
    </submittedName>
</protein>
<feature type="non-terminal residue" evidence="1">
    <location>
        <position position="1"/>
    </location>
</feature>
<dbReference type="AlphaFoldDB" id="A0AAW1ZKF1"/>
<name>A0AAW1ZKF1_CULAL</name>